<dbReference type="Gene3D" id="3.40.50.150">
    <property type="entry name" value="Vaccinia Virus protein VP39"/>
    <property type="match status" value="1"/>
</dbReference>
<keyword evidence="3" id="KW-0067">ATP-binding</keyword>
<dbReference type="Gene3D" id="3.40.50.300">
    <property type="entry name" value="P-loop containing nucleotide triphosphate hydrolases"/>
    <property type="match status" value="1"/>
</dbReference>
<proteinExistence type="predicted"/>
<dbReference type="EMBL" id="JAPQFJ010000019">
    <property type="protein sequence ID" value="MCY6960045.1"/>
    <property type="molecule type" value="Genomic_DNA"/>
</dbReference>
<dbReference type="InterPro" id="IPR029063">
    <property type="entry name" value="SAM-dependent_MTases_sf"/>
</dbReference>
<dbReference type="GO" id="GO:0008168">
    <property type="term" value="F:methyltransferase activity"/>
    <property type="evidence" value="ECO:0007669"/>
    <property type="project" value="UniProtKB-KW"/>
</dbReference>
<sequence>MYNLFLTGEIKVGKSTLLNNVIEKLDSSIGGFTTEPVFKDKKLSNFQLISLYDGRYGYDIGRIDNMKNRMEEYTKIFDNEGVDILERSIKDREIIVMDEIGIIESKAFEFHNTIKKALNSQKVVIGVLKKAKNDFLDYIKNRVDTIVVDVTESNRDVLEEQLIDILKKWDIKLKTRGFMGWSKENKKFYNEALEHPGNEYPQVFIEEMRKDINEFKNIKVLDIGAGTGVFTFPLLNEGAEVTAVDSSFSACESIREKAIKKHIHKMKCIISDWTKISYDEKYDIAICAFCFNGVEDKSYLEKLIKCTKQRIYIITYKQKYHKNFKSDEFYSRIGRKPKKFSCNKKNIFKNLDEIKCKYSFKEIKFPFSQYFKNFDEARSFFYNHFKIESEKDKKITDEFIKENLKKVKNELVFPNYRESIMINIDLSK</sequence>
<keyword evidence="5" id="KW-0808">Transferase</keyword>
<evidence type="ECO:0000256" key="2">
    <source>
        <dbReference type="ARBA" id="ARBA00022801"/>
    </source>
</evidence>
<feature type="domain" description="Methyltransferase" evidence="4">
    <location>
        <begin position="216"/>
        <end position="327"/>
    </location>
</feature>
<keyword evidence="1" id="KW-0547">Nucleotide-binding</keyword>
<evidence type="ECO:0000256" key="1">
    <source>
        <dbReference type="ARBA" id="ARBA00022741"/>
    </source>
</evidence>
<protein>
    <submittedName>
        <fullName evidence="5">Methyltransferase domain-containing protein</fullName>
    </submittedName>
</protein>
<dbReference type="InterPro" id="IPR004948">
    <property type="entry name" value="Nuc-triphosphatase_THEP1"/>
</dbReference>
<evidence type="ECO:0000256" key="3">
    <source>
        <dbReference type="ARBA" id="ARBA00022840"/>
    </source>
</evidence>
<dbReference type="SUPFAM" id="SSF53335">
    <property type="entry name" value="S-adenosyl-L-methionine-dependent methyltransferases"/>
    <property type="match status" value="1"/>
</dbReference>
<dbReference type="SUPFAM" id="SSF52540">
    <property type="entry name" value="P-loop containing nucleoside triphosphate hydrolases"/>
    <property type="match status" value="1"/>
</dbReference>
<reference evidence="5" key="1">
    <citation type="submission" date="2022-12" db="EMBL/GenBank/DDBJ databases">
        <title>Clostridium sp. nov., isolated from industrial wastewater.</title>
        <authorList>
            <person name="Jiayan W."/>
        </authorList>
    </citation>
    <scope>NUCLEOTIDE SEQUENCE</scope>
    <source>
        <strain evidence="5">ZC22-4</strain>
    </source>
</reference>
<keyword evidence="5" id="KW-0489">Methyltransferase</keyword>
<dbReference type="Pfam" id="PF13847">
    <property type="entry name" value="Methyltransf_31"/>
    <property type="match status" value="1"/>
</dbReference>
<evidence type="ECO:0000313" key="5">
    <source>
        <dbReference type="EMBL" id="MCY6960045.1"/>
    </source>
</evidence>
<keyword evidence="2" id="KW-0378">Hydrolase</keyword>
<dbReference type="InterPro" id="IPR027417">
    <property type="entry name" value="P-loop_NTPase"/>
</dbReference>
<dbReference type="CDD" id="cd02440">
    <property type="entry name" value="AdoMet_MTases"/>
    <property type="match status" value="1"/>
</dbReference>
<evidence type="ECO:0000259" key="4">
    <source>
        <dbReference type="Pfam" id="PF13847"/>
    </source>
</evidence>
<dbReference type="Proteomes" id="UP001144612">
    <property type="component" value="Unassembled WGS sequence"/>
</dbReference>
<dbReference type="InterPro" id="IPR025714">
    <property type="entry name" value="Methyltranfer_dom"/>
</dbReference>
<name>A0ABT4DCK4_9CLOT</name>
<accession>A0ABT4DCK4</accession>
<gene>
    <name evidence="5" type="ORF">OW729_15600</name>
</gene>
<dbReference type="PANTHER" id="PTHR43146">
    <property type="entry name" value="CANCER-RELATED NUCLEOSIDE-TRIPHOSPHATASE"/>
    <property type="match status" value="1"/>
</dbReference>
<dbReference type="RefSeq" id="WP_268062482.1">
    <property type="nucleotide sequence ID" value="NZ_JAPQFJ010000019.1"/>
</dbReference>
<organism evidence="5 6">
    <name type="scientific">Clostridium brassicae</name>
    <dbReference type="NCBI Taxonomy" id="2999072"/>
    <lineage>
        <taxon>Bacteria</taxon>
        <taxon>Bacillati</taxon>
        <taxon>Bacillota</taxon>
        <taxon>Clostridia</taxon>
        <taxon>Eubacteriales</taxon>
        <taxon>Clostridiaceae</taxon>
        <taxon>Clostridium</taxon>
    </lineage>
</organism>
<dbReference type="PANTHER" id="PTHR43146:SF1">
    <property type="entry name" value="CANCER-RELATED NUCLEOSIDE-TRIPHOSPHATASE"/>
    <property type="match status" value="1"/>
</dbReference>
<dbReference type="Pfam" id="PF03266">
    <property type="entry name" value="NTPase_1"/>
    <property type="match status" value="1"/>
</dbReference>
<keyword evidence="6" id="KW-1185">Reference proteome</keyword>
<dbReference type="GO" id="GO:0032259">
    <property type="term" value="P:methylation"/>
    <property type="evidence" value="ECO:0007669"/>
    <property type="project" value="UniProtKB-KW"/>
</dbReference>
<evidence type="ECO:0000313" key="6">
    <source>
        <dbReference type="Proteomes" id="UP001144612"/>
    </source>
</evidence>
<comment type="caution">
    <text evidence="5">The sequence shown here is derived from an EMBL/GenBank/DDBJ whole genome shotgun (WGS) entry which is preliminary data.</text>
</comment>